<accession>A0A176VN52</accession>
<reference evidence="2" key="1">
    <citation type="submission" date="2016-03" db="EMBL/GenBank/DDBJ databases">
        <title>Mechanisms controlling the formation of the plant cell surface in tip-growing cells are functionally conserved among land plants.</title>
        <authorList>
            <person name="Honkanen S."/>
            <person name="Jones V.A."/>
            <person name="Morieri G."/>
            <person name="Champion C."/>
            <person name="Hetherington A.J."/>
            <person name="Kelly S."/>
            <person name="Saint-Marcoux D."/>
            <person name="Proust H."/>
            <person name="Prescott H."/>
            <person name="Dolan L."/>
        </authorList>
    </citation>
    <scope>NUCLEOTIDE SEQUENCE [LARGE SCALE GENOMIC DNA]</scope>
    <source>
        <tissue evidence="2">Whole gametophyte</tissue>
    </source>
</reference>
<feature type="region of interest" description="Disordered" evidence="1">
    <location>
        <begin position="78"/>
        <end position="99"/>
    </location>
</feature>
<evidence type="ECO:0000313" key="3">
    <source>
        <dbReference type="Proteomes" id="UP000077202"/>
    </source>
</evidence>
<proteinExistence type="predicted"/>
<dbReference type="AlphaFoldDB" id="A0A176VN52"/>
<organism evidence="2 3">
    <name type="scientific">Marchantia polymorpha subsp. ruderalis</name>
    <dbReference type="NCBI Taxonomy" id="1480154"/>
    <lineage>
        <taxon>Eukaryota</taxon>
        <taxon>Viridiplantae</taxon>
        <taxon>Streptophyta</taxon>
        <taxon>Embryophyta</taxon>
        <taxon>Marchantiophyta</taxon>
        <taxon>Marchantiopsida</taxon>
        <taxon>Marchantiidae</taxon>
        <taxon>Marchantiales</taxon>
        <taxon>Marchantiaceae</taxon>
        <taxon>Marchantia</taxon>
    </lineage>
</organism>
<dbReference type="Proteomes" id="UP000077202">
    <property type="component" value="Unassembled WGS sequence"/>
</dbReference>
<evidence type="ECO:0000313" key="2">
    <source>
        <dbReference type="EMBL" id="OAE21843.1"/>
    </source>
</evidence>
<comment type="caution">
    <text evidence="2">The sequence shown here is derived from an EMBL/GenBank/DDBJ whole genome shotgun (WGS) entry which is preliminary data.</text>
</comment>
<protein>
    <submittedName>
        <fullName evidence="2">Uncharacterized protein</fullName>
    </submittedName>
</protein>
<gene>
    <name evidence="2" type="ORF">AXG93_138s1140</name>
</gene>
<dbReference type="EMBL" id="LVLJ01003336">
    <property type="protein sequence ID" value="OAE21843.1"/>
    <property type="molecule type" value="Genomic_DNA"/>
</dbReference>
<feature type="compositionally biased region" description="Polar residues" evidence="1">
    <location>
        <begin position="82"/>
        <end position="92"/>
    </location>
</feature>
<keyword evidence="3" id="KW-1185">Reference proteome</keyword>
<evidence type="ECO:0000256" key="1">
    <source>
        <dbReference type="SAM" id="MobiDB-lite"/>
    </source>
</evidence>
<name>A0A176VN52_MARPO</name>
<sequence>MRSATWSRGFEGDGLSLQESISVAAHVSAAQRRRTFMLELVGPSESNAARRVDSMLAADQKLSAPRYGGRVKLLKSDRSTFKDSGNSSSMQTRCFPYDE</sequence>